<name>A0AAV0WNJ7_9HEMI</name>
<evidence type="ECO:0000256" key="1">
    <source>
        <dbReference type="SAM" id="Phobius"/>
    </source>
</evidence>
<organism evidence="2 3">
    <name type="scientific">Macrosiphum euphorbiae</name>
    <name type="common">potato aphid</name>
    <dbReference type="NCBI Taxonomy" id="13131"/>
    <lineage>
        <taxon>Eukaryota</taxon>
        <taxon>Metazoa</taxon>
        <taxon>Ecdysozoa</taxon>
        <taxon>Arthropoda</taxon>
        <taxon>Hexapoda</taxon>
        <taxon>Insecta</taxon>
        <taxon>Pterygota</taxon>
        <taxon>Neoptera</taxon>
        <taxon>Paraneoptera</taxon>
        <taxon>Hemiptera</taxon>
        <taxon>Sternorrhyncha</taxon>
        <taxon>Aphidomorpha</taxon>
        <taxon>Aphidoidea</taxon>
        <taxon>Aphididae</taxon>
        <taxon>Macrosiphini</taxon>
        <taxon>Macrosiphum</taxon>
    </lineage>
</organism>
<keyword evidence="1" id="KW-0812">Transmembrane</keyword>
<proteinExistence type="predicted"/>
<gene>
    <name evidence="2" type="ORF">MEUPH1_LOCUS13023</name>
</gene>
<accession>A0AAV0WNJ7</accession>
<feature type="transmembrane region" description="Helical" evidence="1">
    <location>
        <begin position="12"/>
        <end position="34"/>
    </location>
</feature>
<keyword evidence="1" id="KW-1133">Transmembrane helix</keyword>
<sequence>MSILVSLSDNPNILPIFGLIISIFIQADNIPFIICKIYENNYFDEHFQAYNVQLTEKLLCCSVEKLDSVHPTVHCVLSNNLSYIPL</sequence>
<keyword evidence="3" id="KW-1185">Reference proteome</keyword>
<comment type="caution">
    <text evidence="2">The sequence shown here is derived from an EMBL/GenBank/DDBJ whole genome shotgun (WGS) entry which is preliminary data.</text>
</comment>
<dbReference type="AlphaFoldDB" id="A0AAV0WNJ7"/>
<reference evidence="2 3" key="1">
    <citation type="submission" date="2023-01" db="EMBL/GenBank/DDBJ databases">
        <authorList>
            <person name="Whitehead M."/>
        </authorList>
    </citation>
    <scope>NUCLEOTIDE SEQUENCE [LARGE SCALE GENOMIC DNA]</scope>
</reference>
<evidence type="ECO:0000313" key="3">
    <source>
        <dbReference type="Proteomes" id="UP001160148"/>
    </source>
</evidence>
<dbReference type="EMBL" id="CARXXK010000002">
    <property type="protein sequence ID" value="CAI6357397.1"/>
    <property type="molecule type" value="Genomic_DNA"/>
</dbReference>
<evidence type="ECO:0000313" key="2">
    <source>
        <dbReference type="EMBL" id="CAI6357397.1"/>
    </source>
</evidence>
<protein>
    <submittedName>
        <fullName evidence="2">Uncharacterized protein</fullName>
    </submittedName>
</protein>
<keyword evidence="1" id="KW-0472">Membrane</keyword>
<dbReference type="Proteomes" id="UP001160148">
    <property type="component" value="Unassembled WGS sequence"/>
</dbReference>